<evidence type="ECO:0000313" key="1">
    <source>
        <dbReference type="EMBL" id="GIY82281.1"/>
    </source>
</evidence>
<organism evidence="1 2">
    <name type="scientific">Caerostris extrusa</name>
    <name type="common">Bark spider</name>
    <name type="synonym">Caerostris bankana</name>
    <dbReference type="NCBI Taxonomy" id="172846"/>
    <lineage>
        <taxon>Eukaryota</taxon>
        <taxon>Metazoa</taxon>
        <taxon>Ecdysozoa</taxon>
        <taxon>Arthropoda</taxon>
        <taxon>Chelicerata</taxon>
        <taxon>Arachnida</taxon>
        <taxon>Araneae</taxon>
        <taxon>Araneomorphae</taxon>
        <taxon>Entelegynae</taxon>
        <taxon>Araneoidea</taxon>
        <taxon>Araneidae</taxon>
        <taxon>Caerostris</taxon>
    </lineage>
</organism>
<sequence length="78" mass="8778">MKMGSLFSIPRYPDPRSFPFHGWTASHPPQFLSQKMREKRPYVIGLQGGVGCSSSEEWGIISRTWLPPRTAALSRSGE</sequence>
<proteinExistence type="predicted"/>
<name>A0AAV4WHE5_CAEEX</name>
<gene>
    <name evidence="1" type="ORF">CEXT_266811</name>
</gene>
<keyword evidence="2" id="KW-1185">Reference proteome</keyword>
<dbReference type="Proteomes" id="UP001054945">
    <property type="component" value="Unassembled WGS sequence"/>
</dbReference>
<dbReference type="EMBL" id="BPLR01016230">
    <property type="protein sequence ID" value="GIY82281.1"/>
    <property type="molecule type" value="Genomic_DNA"/>
</dbReference>
<dbReference type="AlphaFoldDB" id="A0AAV4WHE5"/>
<accession>A0AAV4WHE5</accession>
<protein>
    <submittedName>
        <fullName evidence="1">Uncharacterized protein</fullName>
    </submittedName>
</protein>
<comment type="caution">
    <text evidence="1">The sequence shown here is derived from an EMBL/GenBank/DDBJ whole genome shotgun (WGS) entry which is preliminary data.</text>
</comment>
<evidence type="ECO:0000313" key="2">
    <source>
        <dbReference type="Proteomes" id="UP001054945"/>
    </source>
</evidence>
<reference evidence="1 2" key="1">
    <citation type="submission" date="2021-06" db="EMBL/GenBank/DDBJ databases">
        <title>Caerostris extrusa draft genome.</title>
        <authorList>
            <person name="Kono N."/>
            <person name="Arakawa K."/>
        </authorList>
    </citation>
    <scope>NUCLEOTIDE SEQUENCE [LARGE SCALE GENOMIC DNA]</scope>
</reference>